<dbReference type="EMBL" id="CP127527">
    <property type="protein sequence ID" value="XRI76931.1"/>
    <property type="molecule type" value="Genomic_DNA"/>
</dbReference>
<evidence type="ECO:0000313" key="1">
    <source>
        <dbReference type="EMBL" id="XRI76931.1"/>
    </source>
</evidence>
<keyword evidence="1" id="KW-0449">Lipoprotein</keyword>
<accession>A0ACD5HN26</accession>
<keyword evidence="2" id="KW-1185">Reference proteome</keyword>
<name>A0ACD5HN26_9PROT</name>
<evidence type="ECO:0000313" key="2">
    <source>
        <dbReference type="Proteomes" id="UP000271650"/>
    </source>
</evidence>
<organism evidence="1 2">
    <name type="scientific">Acidithiobacillus sulfuriphilus</name>
    <dbReference type="NCBI Taxonomy" id="1867749"/>
    <lineage>
        <taxon>Bacteria</taxon>
        <taxon>Pseudomonadati</taxon>
        <taxon>Pseudomonadota</taxon>
        <taxon>Acidithiobacillia</taxon>
        <taxon>Acidithiobacillales</taxon>
        <taxon>Acidithiobacillaceae</taxon>
        <taxon>Acidithiobacillus</taxon>
    </lineage>
</organism>
<sequence length="195" mass="20218">MRHSIWMIIAAAGTLALTGCAHNVGSGAPAAGAAGPTAMTNSAATEGYAGAGIGGQNLGNNGPIGGSSNGLTAAELAALPQHLRVHFPFNSDSLDATGQQIATQNAEFMVAHPHVKVRLEGNTDDRGTQEYNLALGERRAEAVKQYLESQGVSTARISTVSFGKDNPLCTQNDESCWAKNRRVDFVYSGGYNGGQ</sequence>
<dbReference type="Proteomes" id="UP000271650">
    <property type="component" value="Chromosome"/>
</dbReference>
<proteinExistence type="predicted"/>
<protein>
    <submittedName>
        <fullName evidence="1">Peptidoglycan-associated lipoprotein Pal</fullName>
    </submittedName>
</protein>
<reference evidence="1 2" key="1">
    <citation type="journal article" date="2019" name="Int. J. Syst. Evol. Microbiol.">
        <title>Acidithiobacillus sulfuriphilus sp. nov.: an extremely acidophilic sulfur-oxidizing chemolithotroph isolated from a neutral pH environment.</title>
        <authorList>
            <person name="Falagan C."/>
            <person name="Moya-Beltran A."/>
            <person name="Castro M."/>
            <person name="Quatrini R."/>
            <person name="Johnson D.B."/>
        </authorList>
    </citation>
    <scope>NUCLEOTIDE SEQUENCE [LARGE SCALE GENOMIC DNA]</scope>
    <source>
        <strain evidence="1 2">CJ-2</strain>
    </source>
</reference>
<gene>
    <name evidence="1" type="primary">pal</name>
    <name evidence="1" type="ORF">EC580_013395</name>
</gene>